<dbReference type="InterPro" id="IPR000835">
    <property type="entry name" value="HTH_MarR-typ"/>
</dbReference>
<dbReference type="Pfam" id="PF01047">
    <property type="entry name" value="MarR"/>
    <property type="match status" value="1"/>
</dbReference>
<dbReference type="AlphaFoldDB" id="A0A5C8PEA7"/>
<reference evidence="2 3" key="1">
    <citation type="submission" date="2019-06" db="EMBL/GenBank/DDBJ databases">
        <title>New taxonomy in bacterial strain CC-CFT640, isolated from vineyard.</title>
        <authorList>
            <person name="Lin S.-Y."/>
            <person name="Tsai C.-F."/>
            <person name="Young C.-C."/>
        </authorList>
    </citation>
    <scope>NUCLEOTIDE SEQUENCE [LARGE SCALE GENOMIC DNA]</scope>
    <source>
        <strain evidence="2 3">CC-CFT640</strain>
    </source>
</reference>
<dbReference type="PANTHER" id="PTHR33164:SF89">
    <property type="entry name" value="MARR FAMILY REGULATORY PROTEIN"/>
    <property type="match status" value="1"/>
</dbReference>
<gene>
    <name evidence="2" type="ORF">FHP25_27440</name>
</gene>
<dbReference type="PRINTS" id="PR00598">
    <property type="entry name" value="HTHMARR"/>
</dbReference>
<dbReference type="GO" id="GO:0006950">
    <property type="term" value="P:response to stress"/>
    <property type="evidence" value="ECO:0007669"/>
    <property type="project" value="TreeGrafter"/>
</dbReference>
<dbReference type="PROSITE" id="PS50995">
    <property type="entry name" value="HTH_MARR_2"/>
    <property type="match status" value="1"/>
</dbReference>
<evidence type="ECO:0000313" key="2">
    <source>
        <dbReference type="EMBL" id="TXL71973.1"/>
    </source>
</evidence>
<sequence length="177" mass="18902">MARANGLPRRAVPGKSVVAAPSAGAAGDAATIGPLADYIGFHLRMAQNASFQAFARRVGQTELSPGTFAVLTLIRHNPGISQTALSRADGRDKSSLTPALNALERRGLILRQRLPTNRRTYALSLTPAGERVLAGLTRHAEAHDRSLDRIVGAAEKPRLIRLLRRIAAELNDDVGDS</sequence>
<dbReference type="InterPro" id="IPR036388">
    <property type="entry name" value="WH-like_DNA-bd_sf"/>
</dbReference>
<dbReference type="SMART" id="SM00347">
    <property type="entry name" value="HTH_MARR"/>
    <property type="match status" value="1"/>
</dbReference>
<dbReference type="RefSeq" id="WP_147850191.1">
    <property type="nucleotide sequence ID" value="NZ_DATAJT010000245.1"/>
</dbReference>
<dbReference type="Proteomes" id="UP000321638">
    <property type="component" value="Unassembled WGS sequence"/>
</dbReference>
<organism evidence="2 3">
    <name type="scientific">Vineibacter terrae</name>
    <dbReference type="NCBI Taxonomy" id="2586908"/>
    <lineage>
        <taxon>Bacteria</taxon>
        <taxon>Pseudomonadati</taxon>
        <taxon>Pseudomonadota</taxon>
        <taxon>Alphaproteobacteria</taxon>
        <taxon>Hyphomicrobiales</taxon>
        <taxon>Vineibacter</taxon>
    </lineage>
</organism>
<evidence type="ECO:0000313" key="3">
    <source>
        <dbReference type="Proteomes" id="UP000321638"/>
    </source>
</evidence>
<proteinExistence type="predicted"/>
<feature type="domain" description="HTH marR-type" evidence="1">
    <location>
        <begin position="36"/>
        <end position="168"/>
    </location>
</feature>
<dbReference type="PANTHER" id="PTHR33164">
    <property type="entry name" value="TRANSCRIPTIONAL REGULATOR, MARR FAMILY"/>
    <property type="match status" value="1"/>
</dbReference>
<dbReference type="Gene3D" id="1.10.10.10">
    <property type="entry name" value="Winged helix-like DNA-binding domain superfamily/Winged helix DNA-binding domain"/>
    <property type="match status" value="1"/>
</dbReference>
<dbReference type="InterPro" id="IPR036390">
    <property type="entry name" value="WH_DNA-bd_sf"/>
</dbReference>
<accession>A0A5C8PEA7</accession>
<dbReference type="InterPro" id="IPR039422">
    <property type="entry name" value="MarR/SlyA-like"/>
</dbReference>
<comment type="caution">
    <text evidence="2">The sequence shown here is derived from an EMBL/GenBank/DDBJ whole genome shotgun (WGS) entry which is preliminary data.</text>
</comment>
<evidence type="ECO:0000259" key="1">
    <source>
        <dbReference type="PROSITE" id="PS50995"/>
    </source>
</evidence>
<name>A0A5C8PEA7_9HYPH</name>
<dbReference type="EMBL" id="VDUZ01000037">
    <property type="protein sequence ID" value="TXL71973.1"/>
    <property type="molecule type" value="Genomic_DNA"/>
</dbReference>
<dbReference type="SUPFAM" id="SSF46785">
    <property type="entry name" value="Winged helix' DNA-binding domain"/>
    <property type="match status" value="1"/>
</dbReference>
<dbReference type="OrthoDB" id="8228089at2"/>
<dbReference type="GO" id="GO:0003700">
    <property type="term" value="F:DNA-binding transcription factor activity"/>
    <property type="evidence" value="ECO:0007669"/>
    <property type="project" value="InterPro"/>
</dbReference>
<protein>
    <submittedName>
        <fullName evidence="2">MarR family transcriptional regulator</fullName>
    </submittedName>
</protein>
<keyword evidence="3" id="KW-1185">Reference proteome</keyword>